<dbReference type="InterPro" id="IPR043504">
    <property type="entry name" value="Peptidase_S1_PA_chymotrypsin"/>
</dbReference>
<comment type="caution">
    <text evidence="2">The sequence shown here is derived from an EMBL/GenBank/DDBJ whole genome shotgun (WGS) entry which is preliminary data.</text>
</comment>
<dbReference type="InterPro" id="IPR009003">
    <property type="entry name" value="Peptidase_S1_PA"/>
</dbReference>
<dbReference type="Gene3D" id="2.40.10.10">
    <property type="entry name" value="Trypsin-like serine proteases"/>
    <property type="match status" value="1"/>
</dbReference>
<evidence type="ECO:0000313" key="3">
    <source>
        <dbReference type="Proteomes" id="UP001201812"/>
    </source>
</evidence>
<dbReference type="Proteomes" id="UP001201812">
    <property type="component" value="Unassembled WGS sequence"/>
</dbReference>
<dbReference type="EMBL" id="JAKKPZ010001053">
    <property type="protein sequence ID" value="KAI1690908.1"/>
    <property type="molecule type" value="Genomic_DNA"/>
</dbReference>
<keyword evidence="1" id="KW-0732">Signal</keyword>
<feature type="chain" id="PRO_5042177251" evidence="1">
    <location>
        <begin position="19"/>
        <end position="231"/>
    </location>
</feature>
<accession>A0AAD4MEN3</accession>
<dbReference type="SUPFAM" id="SSF50494">
    <property type="entry name" value="Trypsin-like serine proteases"/>
    <property type="match status" value="1"/>
</dbReference>
<sequence>MNLIIFSMIFVLISSIEAPSHTADKHEVNYKFHGRFVIGNDLHLAMNNPESLDIAFVSKTGKHRDEINSKQDAHDSGSFWHYDYPFSFEFKTVPTNLGGPFKIGIKLPSAKNWIWVAQDIEFTSAKTDIKRDFTINNRVQQLKDAVFVAYVVSIPRLKRKAQDECGISDYEFDERILGGKDVPPKKWPWLVAIEKRGQEHCTGSIISRRSVNFVLKLIGDVNFLGILLKAF</sequence>
<proteinExistence type="predicted"/>
<evidence type="ECO:0000256" key="1">
    <source>
        <dbReference type="SAM" id="SignalP"/>
    </source>
</evidence>
<gene>
    <name evidence="2" type="ORF">DdX_22231</name>
</gene>
<evidence type="ECO:0000313" key="2">
    <source>
        <dbReference type="EMBL" id="KAI1690908.1"/>
    </source>
</evidence>
<keyword evidence="3" id="KW-1185">Reference proteome</keyword>
<reference evidence="2" key="1">
    <citation type="submission" date="2022-01" db="EMBL/GenBank/DDBJ databases">
        <title>Genome Sequence Resource for Two Populations of Ditylenchus destructor, the Migratory Endoparasitic Phytonematode.</title>
        <authorList>
            <person name="Zhang H."/>
            <person name="Lin R."/>
            <person name="Xie B."/>
        </authorList>
    </citation>
    <scope>NUCLEOTIDE SEQUENCE</scope>
    <source>
        <strain evidence="2">BazhouSP</strain>
    </source>
</reference>
<organism evidence="2 3">
    <name type="scientific">Ditylenchus destructor</name>
    <dbReference type="NCBI Taxonomy" id="166010"/>
    <lineage>
        <taxon>Eukaryota</taxon>
        <taxon>Metazoa</taxon>
        <taxon>Ecdysozoa</taxon>
        <taxon>Nematoda</taxon>
        <taxon>Chromadorea</taxon>
        <taxon>Rhabditida</taxon>
        <taxon>Tylenchina</taxon>
        <taxon>Tylenchomorpha</taxon>
        <taxon>Sphaerularioidea</taxon>
        <taxon>Anguinidae</taxon>
        <taxon>Anguininae</taxon>
        <taxon>Ditylenchus</taxon>
    </lineage>
</organism>
<dbReference type="AlphaFoldDB" id="A0AAD4MEN3"/>
<feature type="signal peptide" evidence="1">
    <location>
        <begin position="1"/>
        <end position="18"/>
    </location>
</feature>
<name>A0AAD4MEN3_9BILA</name>
<protein>
    <submittedName>
        <fullName evidence="2">Uncharacterized protein</fullName>
    </submittedName>
</protein>